<reference evidence="1 2" key="1">
    <citation type="submission" date="2019-07" db="EMBL/GenBank/DDBJ databases">
        <title>Whole genome shotgun sequence of Pseudonocardia asaccharolytica NBRC 16224.</title>
        <authorList>
            <person name="Hosoyama A."/>
            <person name="Uohara A."/>
            <person name="Ohji S."/>
            <person name="Ichikawa N."/>
        </authorList>
    </citation>
    <scope>NUCLEOTIDE SEQUENCE [LARGE SCALE GENOMIC DNA]</scope>
    <source>
        <strain evidence="1 2">NBRC 16224</strain>
    </source>
</reference>
<evidence type="ECO:0000313" key="1">
    <source>
        <dbReference type="EMBL" id="GEL17519.1"/>
    </source>
</evidence>
<organism evidence="1 2">
    <name type="scientific">Pseudonocardia asaccharolytica DSM 44247 = NBRC 16224</name>
    <dbReference type="NCBI Taxonomy" id="1123024"/>
    <lineage>
        <taxon>Bacteria</taxon>
        <taxon>Bacillati</taxon>
        <taxon>Actinomycetota</taxon>
        <taxon>Actinomycetes</taxon>
        <taxon>Pseudonocardiales</taxon>
        <taxon>Pseudonocardiaceae</taxon>
        <taxon>Pseudonocardia</taxon>
    </lineage>
</organism>
<protein>
    <submittedName>
        <fullName evidence="1">Uncharacterized protein</fullName>
    </submittedName>
</protein>
<gene>
    <name evidence="1" type="ORF">PA7_13560</name>
</gene>
<dbReference type="Proteomes" id="UP000321328">
    <property type="component" value="Unassembled WGS sequence"/>
</dbReference>
<evidence type="ECO:0000313" key="2">
    <source>
        <dbReference type="Proteomes" id="UP000321328"/>
    </source>
</evidence>
<accession>A0A511CY74</accession>
<sequence length="55" mass="5867">MRSRSVPVLGVIVLLFVKAFEAARGDDTLFVVPIVPPQMERAGLTSLCGARHSAS</sequence>
<proteinExistence type="predicted"/>
<keyword evidence="2" id="KW-1185">Reference proteome</keyword>
<dbReference type="EMBL" id="BJVI01000009">
    <property type="protein sequence ID" value="GEL17519.1"/>
    <property type="molecule type" value="Genomic_DNA"/>
</dbReference>
<name>A0A511CY74_9PSEU</name>
<comment type="caution">
    <text evidence="1">The sequence shown here is derived from an EMBL/GenBank/DDBJ whole genome shotgun (WGS) entry which is preliminary data.</text>
</comment>
<dbReference type="AlphaFoldDB" id="A0A511CY74"/>